<evidence type="ECO:0000256" key="3">
    <source>
        <dbReference type="ARBA" id="ARBA00022475"/>
    </source>
</evidence>
<feature type="transmembrane region" description="Helical" evidence="7">
    <location>
        <begin position="203"/>
        <end position="224"/>
    </location>
</feature>
<keyword evidence="5 7" id="KW-1133">Transmembrane helix</keyword>
<comment type="subcellular location">
    <subcellularLocation>
        <location evidence="1 7">Cell membrane</location>
        <topology evidence="1 7">Multi-pass membrane protein</topology>
    </subcellularLocation>
</comment>
<proteinExistence type="inferred from homology"/>
<dbReference type="Pfam" id="PF00528">
    <property type="entry name" value="BPD_transp_1"/>
    <property type="match status" value="1"/>
</dbReference>
<evidence type="ECO:0000256" key="1">
    <source>
        <dbReference type="ARBA" id="ARBA00004651"/>
    </source>
</evidence>
<dbReference type="PANTHER" id="PTHR43163">
    <property type="entry name" value="DIPEPTIDE TRANSPORT SYSTEM PERMEASE PROTEIN DPPB-RELATED"/>
    <property type="match status" value="1"/>
</dbReference>
<dbReference type="RefSeq" id="WP_344023421.1">
    <property type="nucleotide sequence ID" value="NZ_BAAAJK010000013.1"/>
</dbReference>
<reference evidence="9 10" key="1">
    <citation type="journal article" date="2019" name="Int. J. Syst. Evol. Microbiol.">
        <title>The Global Catalogue of Microorganisms (GCM) 10K type strain sequencing project: providing services to taxonomists for standard genome sequencing and annotation.</title>
        <authorList>
            <consortium name="The Broad Institute Genomics Platform"/>
            <consortium name="The Broad Institute Genome Sequencing Center for Infectious Disease"/>
            <person name="Wu L."/>
            <person name="Ma J."/>
        </authorList>
    </citation>
    <scope>NUCLEOTIDE SEQUENCE [LARGE SCALE GENOMIC DNA]</scope>
    <source>
        <strain evidence="9 10">JCM 11896</strain>
    </source>
</reference>
<evidence type="ECO:0000256" key="2">
    <source>
        <dbReference type="ARBA" id="ARBA00022448"/>
    </source>
</evidence>
<feature type="transmembrane region" description="Helical" evidence="7">
    <location>
        <begin position="316"/>
        <end position="339"/>
    </location>
</feature>
<feature type="transmembrane region" description="Helical" evidence="7">
    <location>
        <begin position="153"/>
        <end position="177"/>
    </location>
</feature>
<evidence type="ECO:0000259" key="8">
    <source>
        <dbReference type="PROSITE" id="PS50928"/>
    </source>
</evidence>
<accession>A0ABN1XVS7</accession>
<evidence type="ECO:0000256" key="7">
    <source>
        <dbReference type="RuleBase" id="RU363032"/>
    </source>
</evidence>
<keyword evidence="3" id="KW-1003">Cell membrane</keyword>
<dbReference type="PROSITE" id="PS50928">
    <property type="entry name" value="ABC_TM1"/>
    <property type="match status" value="1"/>
</dbReference>
<protein>
    <submittedName>
        <fullName evidence="9">ABC transporter permease</fullName>
    </submittedName>
</protein>
<sequence length="351" mass="37337">MTGVAVPAVLRRQRWWLGRLAVLPLHLLLFTVISFLLVRSVPGDPVRDKLGQQYDEAAYLRMQAAMGLDGSPLEQLGRYLGQVATFDLGNSLNTGRPVADEIGSRLFGTVELALMGLGGALLLSLAASYLVVTRERNPVSRAIRAYSRAAGAVPEYVLAVIGLIVLYSWLGVIPAPLGRLDSGLVPPNVITGFPFLDTMLQSYWAATVSMAAHLALPVAVMAVAQAPILVKLLVSGLEEAVDAPPTRFRIASGASRPAVLLSVYRRALPPVVTMCGTLFGYLLGGAVVLETLFGFAGMGQYAVDAVTASDHVALQGFLIVIAALALLVFLAVDLLNMVLDPRRRPGSRVEA</sequence>
<evidence type="ECO:0000256" key="6">
    <source>
        <dbReference type="ARBA" id="ARBA00023136"/>
    </source>
</evidence>
<comment type="caution">
    <text evidence="9">The sequence shown here is derived from an EMBL/GenBank/DDBJ whole genome shotgun (WGS) entry which is preliminary data.</text>
</comment>
<organism evidence="9 10">
    <name type="scientific">Pseudonocardia kongjuensis</name>
    <dbReference type="NCBI Taxonomy" id="102227"/>
    <lineage>
        <taxon>Bacteria</taxon>
        <taxon>Bacillati</taxon>
        <taxon>Actinomycetota</taxon>
        <taxon>Actinomycetes</taxon>
        <taxon>Pseudonocardiales</taxon>
        <taxon>Pseudonocardiaceae</taxon>
        <taxon>Pseudonocardia</taxon>
    </lineage>
</organism>
<feature type="transmembrane region" description="Helical" evidence="7">
    <location>
        <begin position="20"/>
        <end position="38"/>
    </location>
</feature>
<gene>
    <name evidence="9" type="ORF">GCM10009613_33480</name>
</gene>
<comment type="similarity">
    <text evidence="7">Belongs to the binding-protein-dependent transport system permease family.</text>
</comment>
<evidence type="ECO:0000256" key="4">
    <source>
        <dbReference type="ARBA" id="ARBA00022692"/>
    </source>
</evidence>
<dbReference type="PANTHER" id="PTHR43163:SF6">
    <property type="entry name" value="DIPEPTIDE TRANSPORT SYSTEM PERMEASE PROTEIN DPPB-RELATED"/>
    <property type="match status" value="1"/>
</dbReference>
<feature type="domain" description="ABC transmembrane type-1" evidence="8">
    <location>
        <begin position="106"/>
        <end position="336"/>
    </location>
</feature>
<evidence type="ECO:0000313" key="9">
    <source>
        <dbReference type="EMBL" id="GAA1391295.1"/>
    </source>
</evidence>
<dbReference type="EMBL" id="BAAAJK010000013">
    <property type="protein sequence ID" value="GAA1391295.1"/>
    <property type="molecule type" value="Genomic_DNA"/>
</dbReference>
<keyword evidence="4 7" id="KW-0812">Transmembrane</keyword>
<keyword evidence="10" id="KW-1185">Reference proteome</keyword>
<dbReference type="InterPro" id="IPR035906">
    <property type="entry name" value="MetI-like_sf"/>
</dbReference>
<dbReference type="InterPro" id="IPR000515">
    <property type="entry name" value="MetI-like"/>
</dbReference>
<feature type="transmembrane region" description="Helical" evidence="7">
    <location>
        <begin position="271"/>
        <end position="296"/>
    </location>
</feature>
<dbReference type="Proteomes" id="UP001501414">
    <property type="component" value="Unassembled WGS sequence"/>
</dbReference>
<keyword evidence="6 7" id="KW-0472">Membrane</keyword>
<evidence type="ECO:0000313" key="10">
    <source>
        <dbReference type="Proteomes" id="UP001501414"/>
    </source>
</evidence>
<keyword evidence="2 7" id="KW-0813">Transport</keyword>
<dbReference type="SUPFAM" id="SSF161098">
    <property type="entry name" value="MetI-like"/>
    <property type="match status" value="1"/>
</dbReference>
<name>A0ABN1XVS7_9PSEU</name>
<feature type="transmembrane region" description="Helical" evidence="7">
    <location>
        <begin position="112"/>
        <end position="132"/>
    </location>
</feature>
<evidence type="ECO:0000256" key="5">
    <source>
        <dbReference type="ARBA" id="ARBA00022989"/>
    </source>
</evidence>